<feature type="compositionally biased region" description="Basic and acidic residues" evidence="6">
    <location>
        <begin position="29"/>
        <end position="46"/>
    </location>
</feature>
<reference evidence="8 9" key="1">
    <citation type="submission" date="2024-01" db="EMBL/GenBank/DDBJ databases">
        <title>Seven novel Bacillus-like species.</title>
        <authorList>
            <person name="Liu G."/>
        </authorList>
    </citation>
    <scope>NUCLEOTIDE SEQUENCE [LARGE SCALE GENOMIC DNA]</scope>
    <source>
        <strain evidence="8 9">FJAT-51614</strain>
    </source>
</reference>
<evidence type="ECO:0000256" key="3">
    <source>
        <dbReference type="ARBA" id="ARBA00023136"/>
    </source>
</evidence>
<keyword evidence="2 7" id="KW-0732">Signal</keyword>
<comment type="caution">
    <text evidence="8">The sequence shown here is derived from an EMBL/GenBank/DDBJ whole genome shotgun (WGS) entry which is preliminary data.</text>
</comment>
<evidence type="ECO:0000313" key="9">
    <source>
        <dbReference type="Proteomes" id="UP001364890"/>
    </source>
</evidence>
<feature type="signal peptide" evidence="7">
    <location>
        <begin position="1"/>
        <end position="21"/>
    </location>
</feature>
<evidence type="ECO:0000256" key="4">
    <source>
        <dbReference type="ARBA" id="ARBA00023139"/>
    </source>
</evidence>
<evidence type="ECO:0000256" key="7">
    <source>
        <dbReference type="SAM" id="SignalP"/>
    </source>
</evidence>
<dbReference type="RefSeq" id="WP_336496003.1">
    <property type="nucleotide sequence ID" value="NZ_JBAWSY010000001.1"/>
</dbReference>
<keyword evidence="3" id="KW-0472">Membrane</keyword>
<protein>
    <submittedName>
        <fullName evidence="8">Extracellular solute-binding protein</fullName>
    </submittedName>
</protein>
<dbReference type="Proteomes" id="UP001364890">
    <property type="component" value="Unassembled WGS sequence"/>
</dbReference>
<proteinExistence type="predicted"/>
<dbReference type="SUPFAM" id="SSF53850">
    <property type="entry name" value="Periplasmic binding protein-like II"/>
    <property type="match status" value="1"/>
</dbReference>
<dbReference type="PANTHER" id="PTHR43649:SF33">
    <property type="entry name" value="POLYGALACTURONAN_RHAMNOGALACTURONAN-BINDING PROTEIN YTCQ"/>
    <property type="match status" value="1"/>
</dbReference>
<dbReference type="PROSITE" id="PS51257">
    <property type="entry name" value="PROKAR_LIPOPROTEIN"/>
    <property type="match status" value="1"/>
</dbReference>
<evidence type="ECO:0000256" key="2">
    <source>
        <dbReference type="ARBA" id="ARBA00022729"/>
    </source>
</evidence>
<keyword evidence="5" id="KW-0449">Lipoprotein</keyword>
<dbReference type="InterPro" id="IPR050490">
    <property type="entry name" value="Bact_solute-bd_prot1"/>
</dbReference>
<gene>
    <name evidence="8" type="ORF">WAX74_02125</name>
</gene>
<name>A0ABU8F0A4_9BACI</name>
<evidence type="ECO:0000256" key="1">
    <source>
        <dbReference type="ARBA" id="ARBA00022475"/>
    </source>
</evidence>
<accession>A0ABU8F0A4</accession>
<dbReference type="InterPro" id="IPR006059">
    <property type="entry name" value="SBP"/>
</dbReference>
<dbReference type="Pfam" id="PF13416">
    <property type="entry name" value="SBP_bac_8"/>
    <property type="match status" value="1"/>
</dbReference>
<evidence type="ECO:0000313" key="8">
    <source>
        <dbReference type="EMBL" id="MEI4768451.1"/>
    </source>
</evidence>
<organism evidence="8 9">
    <name type="scientific">Psychrobacillus mangrovi</name>
    <dbReference type="NCBI Taxonomy" id="3117745"/>
    <lineage>
        <taxon>Bacteria</taxon>
        <taxon>Bacillati</taxon>
        <taxon>Bacillota</taxon>
        <taxon>Bacilli</taxon>
        <taxon>Bacillales</taxon>
        <taxon>Bacillaceae</taxon>
        <taxon>Psychrobacillus</taxon>
    </lineage>
</organism>
<dbReference type="PANTHER" id="PTHR43649">
    <property type="entry name" value="ARABINOSE-BINDING PROTEIN-RELATED"/>
    <property type="match status" value="1"/>
</dbReference>
<evidence type="ECO:0000256" key="6">
    <source>
        <dbReference type="SAM" id="MobiDB-lite"/>
    </source>
</evidence>
<feature type="chain" id="PRO_5047024394" evidence="7">
    <location>
        <begin position="22"/>
        <end position="540"/>
    </location>
</feature>
<dbReference type="EMBL" id="JBAWSY010000001">
    <property type="protein sequence ID" value="MEI4768451.1"/>
    <property type="molecule type" value="Genomic_DNA"/>
</dbReference>
<keyword evidence="1" id="KW-1003">Cell membrane</keyword>
<dbReference type="Gene3D" id="3.40.190.10">
    <property type="entry name" value="Periplasmic binding protein-like II"/>
    <property type="match status" value="2"/>
</dbReference>
<keyword evidence="4" id="KW-0564">Palmitate</keyword>
<sequence>MKKKQLIISFLILFLSFMLVACTSDQTTDDGKKTETEKETATEPEKNTEIDPFDHAEKYTITGMTFRFGDPPPVTSPGLDMINERFNVDYKPEIIPQGDYIEKSSAIVASGSMPDLVGFPGTDTRFYQWAEEGAFLPLDDYLKHYETLGNIPDYIYNSFKVDGKIYGIPRYSQPYPVTPVIRKDWLDNLGLEVPTNYEELEKVAIAFTKDDPDGNGKADTYGVAIGENINPNFNMGTYWDFNAWYHQNEKGDYIPGVISEGRKDLIQFFANLYKEGAMTKDFAVLDWASTNTEFYSGKAGVFVGGVSGMSEAYFEGLLAANPEAKLVAIPPFEAPDKSKGFTMGSGFSGILALNAKLAEDEGKIYRALEMVDFGKKYYPQDEKNPQNEDFDFYLGKEGIGYNMENGAPVQVPTFSSDGLAPSTYFLDNREQVPTDAKINYADVYKLPELKEMTTSLQAMFESNPLYVDPSYGVLSPTNQEKGTDLMQFLINEQSKMIAGQRPISDWDKLVDEYLAKGGEAIIKEVNEGIKAKGYTDREWK</sequence>
<feature type="region of interest" description="Disordered" evidence="6">
    <location>
        <begin position="26"/>
        <end position="46"/>
    </location>
</feature>
<evidence type="ECO:0000256" key="5">
    <source>
        <dbReference type="ARBA" id="ARBA00023288"/>
    </source>
</evidence>
<keyword evidence="9" id="KW-1185">Reference proteome</keyword>